<keyword evidence="7" id="KW-0175">Coiled coil</keyword>
<keyword evidence="5 8" id="KW-1133">Transmembrane helix</keyword>
<evidence type="ECO:0000313" key="11">
    <source>
        <dbReference type="Proteomes" id="UP001596250"/>
    </source>
</evidence>
<dbReference type="EMBL" id="JBHSQV010000027">
    <property type="protein sequence ID" value="MFC5985546.1"/>
    <property type="molecule type" value="Genomic_DNA"/>
</dbReference>
<dbReference type="InterPro" id="IPR003856">
    <property type="entry name" value="LPS_length_determ_N"/>
</dbReference>
<accession>A0ABW1IKD8</accession>
<evidence type="ECO:0000256" key="1">
    <source>
        <dbReference type="ARBA" id="ARBA00004651"/>
    </source>
</evidence>
<protein>
    <submittedName>
        <fullName evidence="10">GumC family protein</fullName>
    </submittedName>
</protein>
<dbReference type="InterPro" id="IPR050445">
    <property type="entry name" value="Bact_polysacc_biosynth/exp"/>
</dbReference>
<organism evidence="10 11">
    <name type="scientific">Marinicrinis lubricantis</name>
    <dbReference type="NCBI Taxonomy" id="2086470"/>
    <lineage>
        <taxon>Bacteria</taxon>
        <taxon>Bacillati</taxon>
        <taxon>Bacillota</taxon>
        <taxon>Bacilli</taxon>
        <taxon>Bacillales</taxon>
        <taxon>Paenibacillaceae</taxon>
    </lineage>
</organism>
<name>A0ABW1IKD8_9BACL</name>
<feature type="coiled-coil region" evidence="7">
    <location>
        <begin position="225"/>
        <end position="273"/>
    </location>
</feature>
<comment type="subcellular location">
    <subcellularLocation>
        <location evidence="1">Cell membrane</location>
        <topology evidence="1">Multi-pass membrane protein</topology>
    </subcellularLocation>
</comment>
<keyword evidence="6 8" id="KW-0472">Membrane</keyword>
<evidence type="ECO:0000256" key="2">
    <source>
        <dbReference type="ARBA" id="ARBA00006683"/>
    </source>
</evidence>
<feature type="domain" description="Polysaccharide chain length determinant N-terminal" evidence="9">
    <location>
        <begin position="4"/>
        <end position="85"/>
    </location>
</feature>
<dbReference type="RefSeq" id="WP_379892487.1">
    <property type="nucleotide sequence ID" value="NZ_CBCSCT010000009.1"/>
</dbReference>
<comment type="caution">
    <text evidence="10">The sequence shown here is derived from an EMBL/GenBank/DDBJ whole genome shotgun (WGS) entry which is preliminary data.</text>
</comment>
<gene>
    <name evidence="10" type="ORF">ACFPXP_03725</name>
</gene>
<dbReference type="Proteomes" id="UP001596250">
    <property type="component" value="Unassembled WGS sequence"/>
</dbReference>
<evidence type="ECO:0000256" key="6">
    <source>
        <dbReference type="ARBA" id="ARBA00023136"/>
    </source>
</evidence>
<evidence type="ECO:0000256" key="5">
    <source>
        <dbReference type="ARBA" id="ARBA00022989"/>
    </source>
</evidence>
<evidence type="ECO:0000256" key="4">
    <source>
        <dbReference type="ARBA" id="ARBA00022692"/>
    </source>
</evidence>
<sequence length="344" mass="38216">MMQEEISLRELLETIWKGKWLIASITAVAIVASLIISFFILPVTYEAKAVVRFNVVEEGQQQLSYMNSLTQTIKSDVSINRIVQKLNLDPEKYSFASVRDSLNVELVQNSNVVNVTMKGTDPEHISKIANQVAYELGMRAEITDRSQKIVGYKAQQEQLQSDIAIAYGEVKKTEEELANVPEILVTRKSLTEEPFLQSIAEESNDMSAVDAGGMQYIDEEVNPVFTELKSKLANANITLAKLQQQFDALTNRINEHNTVIAELEQQINDEKLSTLETERMLNGSSAVFVSPGIAPEIPVGPNKTLNLVISVVLGFMIGIVVVFIRHYWVNTAPVKGSKSVNTAL</sequence>
<proteinExistence type="inferred from homology"/>
<evidence type="ECO:0000256" key="8">
    <source>
        <dbReference type="SAM" id="Phobius"/>
    </source>
</evidence>
<feature type="transmembrane region" description="Helical" evidence="8">
    <location>
        <begin position="307"/>
        <end position="328"/>
    </location>
</feature>
<feature type="transmembrane region" description="Helical" evidence="8">
    <location>
        <begin position="20"/>
        <end position="41"/>
    </location>
</feature>
<dbReference type="PANTHER" id="PTHR32309">
    <property type="entry name" value="TYROSINE-PROTEIN KINASE"/>
    <property type="match status" value="1"/>
</dbReference>
<dbReference type="Pfam" id="PF02706">
    <property type="entry name" value="Wzz"/>
    <property type="match status" value="1"/>
</dbReference>
<comment type="similarity">
    <text evidence="2">Belongs to the CpsC/CapA family.</text>
</comment>
<evidence type="ECO:0000256" key="3">
    <source>
        <dbReference type="ARBA" id="ARBA00022475"/>
    </source>
</evidence>
<keyword evidence="11" id="KW-1185">Reference proteome</keyword>
<keyword evidence="3" id="KW-1003">Cell membrane</keyword>
<evidence type="ECO:0000313" key="10">
    <source>
        <dbReference type="EMBL" id="MFC5985546.1"/>
    </source>
</evidence>
<dbReference type="PANTHER" id="PTHR32309:SF13">
    <property type="entry name" value="FERRIC ENTEROBACTIN TRANSPORT PROTEIN FEPE"/>
    <property type="match status" value="1"/>
</dbReference>
<evidence type="ECO:0000256" key="7">
    <source>
        <dbReference type="SAM" id="Coils"/>
    </source>
</evidence>
<reference evidence="11" key="1">
    <citation type="journal article" date="2019" name="Int. J. Syst. Evol. Microbiol.">
        <title>The Global Catalogue of Microorganisms (GCM) 10K type strain sequencing project: providing services to taxonomists for standard genome sequencing and annotation.</title>
        <authorList>
            <consortium name="The Broad Institute Genomics Platform"/>
            <consortium name="The Broad Institute Genome Sequencing Center for Infectious Disease"/>
            <person name="Wu L."/>
            <person name="Ma J."/>
        </authorList>
    </citation>
    <scope>NUCLEOTIDE SEQUENCE [LARGE SCALE GENOMIC DNA]</scope>
    <source>
        <strain evidence="11">CCM 8749</strain>
    </source>
</reference>
<keyword evidence="4 8" id="KW-0812">Transmembrane</keyword>
<evidence type="ECO:0000259" key="9">
    <source>
        <dbReference type="Pfam" id="PF02706"/>
    </source>
</evidence>